<feature type="compositionally biased region" description="Basic and acidic residues" evidence="1">
    <location>
        <begin position="36"/>
        <end position="79"/>
    </location>
</feature>
<protein>
    <submittedName>
        <fullName evidence="2">Uncharacterized protein</fullName>
    </submittedName>
</protein>
<sequence>MEKQGNLFCRAIGKGAPGAGNREDEGSWRRPPANRENAESWRKDDDARVERAQRERLAEERRHQAEREAREQAEREKLR</sequence>
<feature type="region of interest" description="Disordered" evidence="1">
    <location>
        <begin position="1"/>
        <end position="79"/>
    </location>
</feature>
<gene>
    <name evidence="2" type="ORF">C1SCF055_LOCUS8788</name>
</gene>
<dbReference type="AlphaFoldDB" id="A0A9P1BYY5"/>
<evidence type="ECO:0000313" key="2">
    <source>
        <dbReference type="EMBL" id="CAI3980948.1"/>
    </source>
</evidence>
<accession>A0A9P1BYY5</accession>
<name>A0A9P1BYY5_9DINO</name>
<evidence type="ECO:0000313" key="3">
    <source>
        <dbReference type="EMBL" id="CAL1134323.1"/>
    </source>
</evidence>
<dbReference type="EMBL" id="CAMXCT020000599">
    <property type="protein sequence ID" value="CAL1134323.1"/>
    <property type="molecule type" value="Genomic_DNA"/>
</dbReference>
<organism evidence="2">
    <name type="scientific">Cladocopium goreaui</name>
    <dbReference type="NCBI Taxonomy" id="2562237"/>
    <lineage>
        <taxon>Eukaryota</taxon>
        <taxon>Sar</taxon>
        <taxon>Alveolata</taxon>
        <taxon>Dinophyceae</taxon>
        <taxon>Suessiales</taxon>
        <taxon>Symbiodiniaceae</taxon>
        <taxon>Cladocopium</taxon>
    </lineage>
</organism>
<evidence type="ECO:0000313" key="4">
    <source>
        <dbReference type="Proteomes" id="UP001152797"/>
    </source>
</evidence>
<reference evidence="3" key="2">
    <citation type="submission" date="2024-04" db="EMBL/GenBank/DDBJ databases">
        <authorList>
            <person name="Chen Y."/>
            <person name="Shah S."/>
            <person name="Dougan E. K."/>
            <person name="Thang M."/>
            <person name="Chan C."/>
        </authorList>
    </citation>
    <scope>NUCLEOTIDE SEQUENCE [LARGE SCALE GENOMIC DNA]</scope>
</reference>
<comment type="caution">
    <text evidence="2">The sequence shown here is derived from an EMBL/GenBank/DDBJ whole genome shotgun (WGS) entry which is preliminary data.</text>
</comment>
<evidence type="ECO:0000256" key="1">
    <source>
        <dbReference type="SAM" id="MobiDB-lite"/>
    </source>
</evidence>
<reference evidence="2" key="1">
    <citation type="submission" date="2022-10" db="EMBL/GenBank/DDBJ databases">
        <authorList>
            <person name="Chen Y."/>
            <person name="Dougan E. K."/>
            <person name="Chan C."/>
            <person name="Rhodes N."/>
            <person name="Thang M."/>
        </authorList>
    </citation>
    <scope>NUCLEOTIDE SEQUENCE</scope>
</reference>
<proteinExistence type="predicted"/>
<dbReference type="Proteomes" id="UP001152797">
    <property type="component" value="Unassembled WGS sequence"/>
</dbReference>
<dbReference type="EMBL" id="CAMXCT030000599">
    <property type="protein sequence ID" value="CAL4768260.1"/>
    <property type="molecule type" value="Genomic_DNA"/>
</dbReference>
<dbReference type="EMBL" id="CAMXCT010000599">
    <property type="protein sequence ID" value="CAI3980948.1"/>
    <property type="molecule type" value="Genomic_DNA"/>
</dbReference>
<keyword evidence="4" id="KW-1185">Reference proteome</keyword>